<dbReference type="Pfam" id="PF13117">
    <property type="entry name" value="Cag12"/>
    <property type="match status" value="1"/>
</dbReference>
<organism evidence="1">
    <name type="scientific">Enterobacter cloacae</name>
    <dbReference type="NCBI Taxonomy" id="550"/>
    <lineage>
        <taxon>Bacteria</taxon>
        <taxon>Pseudomonadati</taxon>
        <taxon>Pseudomonadota</taxon>
        <taxon>Gammaproteobacteria</taxon>
        <taxon>Enterobacterales</taxon>
        <taxon>Enterobacteriaceae</taxon>
        <taxon>Enterobacter</taxon>
        <taxon>Enterobacter cloacae complex</taxon>
    </lineage>
</organism>
<accession>A0A0N7C1K2</accession>
<keyword evidence="1" id="KW-0614">Plasmid</keyword>
<proteinExistence type="predicted"/>
<dbReference type="PROSITE" id="PS51257">
    <property type="entry name" value="PROKAR_LIPOPROTEIN"/>
    <property type="match status" value="1"/>
</dbReference>
<geneLocation type="plasmid" evidence="1">
    <name>pNDM-ECN49</name>
</geneLocation>
<protein>
    <submittedName>
        <fullName evidence="1">VirB/Tra/Trw family protein</fullName>
    </submittedName>
</protein>
<dbReference type="RefSeq" id="WP_254081858.1">
    <property type="nucleotide sequence ID" value="NZ_KP765744.1"/>
</dbReference>
<sequence>MKKMLMVSVLFLSACSSPPEPPQVDWEQNPETVNTQLMDWQPTYSVIKSDKVNSSWVKVIHNFRPENRLYDDAVFYSVAHSDSVIVETSNGTDFFTAKNWLRANGANGVIQYRYKMNCFSPDYQCLFITITPD</sequence>
<dbReference type="AlphaFoldDB" id="A0A0N7C1K2"/>
<reference evidence="1" key="1">
    <citation type="submission" date="2015-02" db="EMBL/GenBank/DDBJ databases">
        <authorList>
            <person name="Zhao X.J."/>
            <person name="Ma P."/>
        </authorList>
    </citation>
    <scope>NUCLEOTIDE SEQUENCE</scope>
    <source>
        <strain evidence="1">ECN49</strain>
        <plasmid evidence="1">pNDM-ECN49</plasmid>
    </source>
</reference>
<evidence type="ECO:0000313" key="1">
    <source>
        <dbReference type="EMBL" id="AKJ21394.1"/>
    </source>
</evidence>
<dbReference type="InterPro" id="IPR025264">
    <property type="entry name" value="Cag12"/>
</dbReference>
<name>A0A0N7C1K2_ENTCL</name>
<dbReference type="EMBL" id="KP765744">
    <property type="protein sequence ID" value="AKJ21394.1"/>
    <property type="molecule type" value="Genomic_DNA"/>
</dbReference>